<gene>
    <name evidence="2" type="ORF">GYA93_14150</name>
</gene>
<keyword evidence="1" id="KW-1133">Transmembrane helix</keyword>
<keyword evidence="1" id="KW-0812">Transmembrane</keyword>
<keyword evidence="3" id="KW-1185">Reference proteome</keyword>
<proteinExistence type="predicted"/>
<feature type="transmembrane region" description="Helical" evidence="1">
    <location>
        <begin position="21"/>
        <end position="47"/>
    </location>
</feature>
<feature type="transmembrane region" description="Helical" evidence="1">
    <location>
        <begin position="85"/>
        <end position="105"/>
    </location>
</feature>
<evidence type="ECO:0000313" key="2">
    <source>
        <dbReference type="EMBL" id="NDK90715.1"/>
    </source>
</evidence>
<comment type="caution">
    <text evidence="2">The sequence shown here is derived from an EMBL/GenBank/DDBJ whole genome shotgun (WGS) entry which is preliminary data.</text>
</comment>
<organism evidence="2 3">
    <name type="scientific">Gordonia desulfuricans</name>
    <dbReference type="NCBI Taxonomy" id="89051"/>
    <lineage>
        <taxon>Bacteria</taxon>
        <taxon>Bacillati</taxon>
        <taxon>Actinomycetota</taxon>
        <taxon>Actinomycetes</taxon>
        <taxon>Mycobacteriales</taxon>
        <taxon>Gordoniaceae</taxon>
        <taxon>Gordonia</taxon>
    </lineage>
</organism>
<sequence>MDMEPGLARSLRRIERRVLAEVPLSANVVRSIWAAVAVLACVCLASWLTSDVDGHRTLLSQLAIGLGVAAIVASAAAATMRRFGWCWLAAAISAIAVPLSVLGYWSAQTGLGVGSYWFLIGTLCHAVLVGNWVRCALPPEHARGQR</sequence>
<protein>
    <submittedName>
        <fullName evidence="2">Uncharacterized protein</fullName>
    </submittedName>
</protein>
<dbReference type="EMBL" id="JAADZU010000045">
    <property type="protein sequence ID" value="NDK90715.1"/>
    <property type="molecule type" value="Genomic_DNA"/>
</dbReference>
<accession>A0A7K3LR40</accession>
<feature type="transmembrane region" description="Helical" evidence="1">
    <location>
        <begin position="59"/>
        <end position="78"/>
    </location>
</feature>
<reference evidence="2 3" key="1">
    <citation type="submission" date="2020-01" db="EMBL/GenBank/DDBJ databases">
        <title>Investigation of new actinobacteria for the biodesulphurisation of diesel fuel.</title>
        <authorList>
            <person name="Athi Narayanan S.M."/>
        </authorList>
    </citation>
    <scope>NUCLEOTIDE SEQUENCE [LARGE SCALE GENOMIC DNA]</scope>
    <source>
        <strain evidence="2 3">213E</strain>
    </source>
</reference>
<dbReference type="Proteomes" id="UP000466307">
    <property type="component" value="Unassembled WGS sequence"/>
</dbReference>
<name>A0A7K3LR40_9ACTN</name>
<keyword evidence="1" id="KW-0472">Membrane</keyword>
<evidence type="ECO:0000256" key="1">
    <source>
        <dbReference type="SAM" id="Phobius"/>
    </source>
</evidence>
<feature type="transmembrane region" description="Helical" evidence="1">
    <location>
        <begin position="117"/>
        <end position="137"/>
    </location>
</feature>
<evidence type="ECO:0000313" key="3">
    <source>
        <dbReference type="Proteomes" id="UP000466307"/>
    </source>
</evidence>
<dbReference type="AlphaFoldDB" id="A0A7K3LR40"/>